<keyword evidence="4 13" id="KW-0312">Gluconeogenesis</keyword>
<evidence type="ECO:0000256" key="1">
    <source>
        <dbReference type="ARBA" id="ARBA00004742"/>
    </source>
</evidence>
<feature type="binding site" evidence="13">
    <location>
        <position position="263"/>
    </location>
    <ligand>
        <name>Mn(2+)</name>
        <dbReference type="ChEBI" id="CHEBI:29035"/>
    </ligand>
</feature>
<dbReference type="PANTHER" id="PTHR30031">
    <property type="entry name" value="PHOSPHOENOLPYRUVATE CARBOXYKINASE ATP"/>
    <property type="match status" value="1"/>
</dbReference>
<dbReference type="InterPro" id="IPR001272">
    <property type="entry name" value="PEP_carboxykinase_ATP"/>
</dbReference>
<dbReference type="PROSITE" id="PS00532">
    <property type="entry name" value="PEPCK_ATP"/>
    <property type="match status" value="1"/>
</dbReference>
<keyword evidence="10 13" id="KW-0464">Manganese</keyword>
<keyword evidence="6 13" id="KW-0479">Metal-binding</keyword>
<dbReference type="SUPFAM" id="SSF53795">
    <property type="entry name" value="PEP carboxykinase-like"/>
    <property type="match status" value="1"/>
</dbReference>
<feature type="binding site" evidence="13">
    <location>
        <begin position="442"/>
        <end position="443"/>
    </location>
    <ligand>
        <name>ATP</name>
        <dbReference type="ChEBI" id="CHEBI:30616"/>
    </ligand>
</feature>
<feature type="binding site" evidence="13">
    <location>
        <position position="327"/>
    </location>
    <ligand>
        <name>ATP</name>
        <dbReference type="ChEBI" id="CHEBI:30616"/>
    </ligand>
</feature>
<protein>
    <recommendedName>
        <fullName evidence="3 13">Phosphoenolpyruvate carboxykinase (ATP)</fullName>
        <shortName evidence="13">PCK</shortName>
        <shortName evidence="13">PEP carboxykinase</shortName>
        <shortName evidence="13">PEPCK</shortName>
        <ecNumber evidence="3 13">4.1.1.49</ecNumber>
    </recommendedName>
</protein>
<comment type="similarity">
    <text evidence="2 13">Belongs to the phosphoenolpyruvate carboxykinase (ATP) family.</text>
</comment>
<dbReference type="SUPFAM" id="SSF68923">
    <property type="entry name" value="PEP carboxykinase N-terminal domain"/>
    <property type="match status" value="1"/>
</dbReference>
<dbReference type="RefSeq" id="WP_163346441.1">
    <property type="nucleotide sequence ID" value="NZ_CP048409.1"/>
</dbReference>
<dbReference type="GO" id="GO:0016301">
    <property type="term" value="F:kinase activity"/>
    <property type="evidence" value="ECO:0007669"/>
    <property type="project" value="UniProtKB-KW"/>
</dbReference>
<dbReference type="InterPro" id="IPR015994">
    <property type="entry name" value="PEPCK_ATP_CS"/>
</dbReference>
<feature type="binding site" evidence="13">
    <location>
        <begin position="242"/>
        <end position="250"/>
    </location>
    <ligand>
        <name>ATP</name>
        <dbReference type="ChEBI" id="CHEBI:30616"/>
    </ligand>
</feature>
<dbReference type="CDD" id="cd00484">
    <property type="entry name" value="PEPCK_ATP"/>
    <property type="match status" value="1"/>
</dbReference>
<evidence type="ECO:0000313" key="15">
    <source>
        <dbReference type="Proteomes" id="UP000474630"/>
    </source>
</evidence>
<dbReference type="FunFam" id="2.170.8.10:FF:000001">
    <property type="entry name" value="Phosphoenolpyruvate carboxykinase (ATP)"/>
    <property type="match status" value="1"/>
</dbReference>
<evidence type="ECO:0000256" key="10">
    <source>
        <dbReference type="ARBA" id="ARBA00023211"/>
    </source>
</evidence>
<feature type="binding site" evidence="13">
    <location>
        <position position="207"/>
    </location>
    <ligand>
        <name>substrate</name>
    </ligand>
</feature>
<organism evidence="14 15">
    <name type="scientific">Draconibacterium halophilum</name>
    <dbReference type="NCBI Taxonomy" id="2706887"/>
    <lineage>
        <taxon>Bacteria</taxon>
        <taxon>Pseudomonadati</taxon>
        <taxon>Bacteroidota</taxon>
        <taxon>Bacteroidia</taxon>
        <taxon>Marinilabiliales</taxon>
        <taxon>Prolixibacteraceae</taxon>
        <taxon>Draconibacterium</taxon>
    </lineage>
</organism>
<keyword evidence="5 13" id="KW-0963">Cytoplasm</keyword>
<keyword evidence="11 13" id="KW-0456">Lyase</keyword>
<accession>A0A6C0RHD4</accession>
<name>A0A6C0RHD4_9BACT</name>
<dbReference type="PIRSF" id="PIRSF006294">
    <property type="entry name" value="PEP_crbxkin"/>
    <property type="match status" value="1"/>
</dbReference>
<dbReference type="Proteomes" id="UP000474630">
    <property type="component" value="Chromosome"/>
</dbReference>
<dbReference type="GO" id="GO:0006094">
    <property type="term" value="P:gluconeogenesis"/>
    <property type="evidence" value="ECO:0007669"/>
    <property type="project" value="UniProtKB-UniRule"/>
</dbReference>
<evidence type="ECO:0000313" key="14">
    <source>
        <dbReference type="EMBL" id="QIA08501.1"/>
    </source>
</evidence>
<comment type="subcellular location">
    <subcellularLocation>
        <location evidence="13">Cytoplasm</location>
    </subcellularLocation>
</comment>
<dbReference type="Gene3D" id="3.90.228.20">
    <property type="match status" value="1"/>
</dbReference>
<feature type="binding site" evidence="13">
    <location>
        <position position="448"/>
    </location>
    <ligand>
        <name>ATP</name>
        <dbReference type="ChEBI" id="CHEBI:30616"/>
    </ligand>
</feature>
<evidence type="ECO:0000256" key="3">
    <source>
        <dbReference type="ARBA" id="ARBA00012363"/>
    </source>
</evidence>
<dbReference type="AlphaFoldDB" id="A0A6C0RHD4"/>
<keyword evidence="14" id="KW-0418">Kinase</keyword>
<dbReference type="NCBIfam" id="TIGR00224">
    <property type="entry name" value="pckA"/>
    <property type="match status" value="1"/>
</dbReference>
<dbReference type="NCBIfam" id="NF006821">
    <property type="entry name" value="PRK09344.1-3"/>
    <property type="match status" value="1"/>
</dbReference>
<feature type="binding site" evidence="13">
    <location>
        <position position="291"/>
    </location>
    <ligand>
        <name>ATP</name>
        <dbReference type="ChEBI" id="CHEBI:30616"/>
    </ligand>
</feature>
<comment type="catalytic activity">
    <reaction evidence="12 13">
        <text>oxaloacetate + ATP = phosphoenolpyruvate + ADP + CO2</text>
        <dbReference type="Rhea" id="RHEA:18617"/>
        <dbReference type="ChEBI" id="CHEBI:16452"/>
        <dbReference type="ChEBI" id="CHEBI:16526"/>
        <dbReference type="ChEBI" id="CHEBI:30616"/>
        <dbReference type="ChEBI" id="CHEBI:58702"/>
        <dbReference type="ChEBI" id="CHEBI:456216"/>
        <dbReference type="EC" id="4.1.1.49"/>
    </reaction>
</comment>
<dbReference type="Pfam" id="PF01293">
    <property type="entry name" value="PEPCK_ATP"/>
    <property type="match status" value="1"/>
</dbReference>
<dbReference type="EMBL" id="CP048409">
    <property type="protein sequence ID" value="QIA08501.1"/>
    <property type="molecule type" value="Genomic_DNA"/>
</dbReference>
<dbReference type="GO" id="GO:0046872">
    <property type="term" value="F:metal ion binding"/>
    <property type="evidence" value="ECO:0007669"/>
    <property type="project" value="UniProtKB-KW"/>
</dbReference>
<keyword evidence="14" id="KW-0808">Transferase</keyword>
<dbReference type="NCBIfam" id="NF006819">
    <property type="entry name" value="PRK09344.1-1"/>
    <property type="match status" value="1"/>
</dbReference>
<evidence type="ECO:0000256" key="11">
    <source>
        <dbReference type="ARBA" id="ARBA00023239"/>
    </source>
</evidence>
<evidence type="ECO:0000256" key="9">
    <source>
        <dbReference type="ARBA" id="ARBA00022840"/>
    </source>
</evidence>
<keyword evidence="8 13" id="KW-0210">Decarboxylase</keyword>
<feature type="binding site" evidence="13">
    <location>
        <position position="59"/>
    </location>
    <ligand>
        <name>substrate</name>
    </ligand>
</feature>
<comment type="pathway">
    <text evidence="1 13">Carbohydrate biosynthesis; gluconeogenesis.</text>
</comment>
<evidence type="ECO:0000256" key="8">
    <source>
        <dbReference type="ARBA" id="ARBA00022793"/>
    </source>
</evidence>
<dbReference type="KEGG" id="drc:G0Q07_12595"/>
<proteinExistence type="inferred from homology"/>
<keyword evidence="7 13" id="KW-0547">Nucleotide-binding</keyword>
<evidence type="ECO:0000256" key="5">
    <source>
        <dbReference type="ARBA" id="ARBA00022490"/>
    </source>
</evidence>
<feature type="binding site" evidence="13">
    <location>
        <position position="207"/>
    </location>
    <ligand>
        <name>Mn(2+)</name>
        <dbReference type="ChEBI" id="CHEBI:29035"/>
    </ligand>
</feature>
<dbReference type="Gene3D" id="2.170.8.10">
    <property type="entry name" value="Phosphoenolpyruvate Carboxykinase, domain 2"/>
    <property type="match status" value="1"/>
</dbReference>
<evidence type="ECO:0000256" key="13">
    <source>
        <dbReference type="HAMAP-Rule" id="MF_00453"/>
    </source>
</evidence>
<dbReference type="Gene3D" id="3.40.449.10">
    <property type="entry name" value="Phosphoenolpyruvate Carboxykinase, domain 1"/>
    <property type="match status" value="1"/>
</dbReference>
<comment type="function">
    <text evidence="13">Involved in the gluconeogenesis. Catalyzes the conversion of oxaloacetate (OAA) to phosphoenolpyruvate (PEP) through direct phosphoryl transfer between the nucleoside triphosphate and OAA.</text>
</comment>
<dbReference type="PANTHER" id="PTHR30031:SF0">
    <property type="entry name" value="PHOSPHOENOLPYRUVATE CARBOXYKINASE (ATP)"/>
    <property type="match status" value="1"/>
</dbReference>
<keyword evidence="15" id="KW-1185">Reference proteome</keyword>
<dbReference type="NCBIfam" id="NF006820">
    <property type="entry name" value="PRK09344.1-2"/>
    <property type="match status" value="1"/>
</dbReference>
<keyword evidence="9 13" id="KW-0067">ATP-binding</keyword>
<feature type="binding site" evidence="13">
    <location>
        <position position="327"/>
    </location>
    <ligand>
        <name>substrate</name>
    </ligand>
</feature>
<reference evidence="14 15" key="1">
    <citation type="submission" date="2020-02" db="EMBL/GenBank/DDBJ databases">
        <title>Genome sequencing for Draconibacterium sp. strain M1.</title>
        <authorList>
            <person name="Park S.-J."/>
        </authorList>
    </citation>
    <scope>NUCLEOTIDE SEQUENCE [LARGE SCALE GENOMIC DNA]</scope>
    <source>
        <strain evidence="14 15">M1</strain>
    </source>
</reference>
<feature type="binding site" evidence="13">
    <location>
        <position position="226"/>
    </location>
    <ligand>
        <name>Mn(2+)</name>
        <dbReference type="ChEBI" id="CHEBI:29035"/>
    </ligand>
</feature>
<evidence type="ECO:0000256" key="7">
    <source>
        <dbReference type="ARBA" id="ARBA00022741"/>
    </source>
</evidence>
<dbReference type="InterPro" id="IPR013035">
    <property type="entry name" value="PEP_carboxykinase_C"/>
</dbReference>
<feature type="binding site" evidence="13">
    <location>
        <position position="207"/>
    </location>
    <ligand>
        <name>ATP</name>
        <dbReference type="ChEBI" id="CHEBI:30616"/>
    </ligand>
</feature>
<evidence type="ECO:0000256" key="2">
    <source>
        <dbReference type="ARBA" id="ARBA00006052"/>
    </source>
</evidence>
<evidence type="ECO:0000256" key="6">
    <source>
        <dbReference type="ARBA" id="ARBA00022723"/>
    </source>
</evidence>
<feature type="binding site" evidence="13">
    <location>
        <position position="226"/>
    </location>
    <ligand>
        <name>ATP</name>
        <dbReference type="ChEBI" id="CHEBI:30616"/>
    </ligand>
</feature>
<dbReference type="GO" id="GO:0004612">
    <property type="term" value="F:phosphoenolpyruvate carboxykinase (ATP) activity"/>
    <property type="evidence" value="ECO:0007669"/>
    <property type="project" value="UniProtKB-UniRule"/>
</dbReference>
<feature type="binding site" evidence="13">
    <location>
        <position position="201"/>
    </location>
    <ligand>
        <name>substrate</name>
    </ligand>
</feature>
<dbReference type="GO" id="GO:0005829">
    <property type="term" value="C:cytosol"/>
    <property type="evidence" value="ECO:0007669"/>
    <property type="project" value="TreeGrafter"/>
</dbReference>
<dbReference type="EC" id="4.1.1.49" evidence="3 13"/>
<dbReference type="InterPro" id="IPR008210">
    <property type="entry name" value="PEP_carboxykinase_N"/>
</dbReference>
<dbReference type="GO" id="GO:0005524">
    <property type="term" value="F:ATP binding"/>
    <property type="evidence" value="ECO:0007669"/>
    <property type="project" value="UniProtKB-UniRule"/>
</dbReference>
<evidence type="ECO:0000256" key="4">
    <source>
        <dbReference type="ARBA" id="ARBA00022432"/>
    </source>
</evidence>
<dbReference type="UniPathway" id="UPA00138"/>
<sequence length="534" mass="59009">MAKLDLSKYGIVDVQEIVHNPSYEQLFEEEMNPALEGFEKGQLTELDAVNVMTGEFTGRSPKDKYIVMDDVTKDTMWWNSPESPNDNKPITPEVWADLKKTTTDQLSGKRLFVVDTFCGANEDSRLKVRFIMEVAWQAHFVTNMFLRPTAEELETYGEPDFVVMNGSKTSNEKYKEHGLNSEVYTVFNMTEKMQVIGGSWYGGEMKKGMFAMMNYYLPLRGMASMHCSANVGEAGDVAIFFGLSGTGKTTLSTDSSRQLIGDDEHGWDNDGVFNFEGGCYAKTINLDKEAEPEIFGAIKRNALLENVTVDENGKVDFTDGSVTQNTRVSYPINHIENIAVPSKAGHAKKVIFLSADAFGVLPPVSKLTPEQTKYHFLSGFTAKLAGTERGVTAPQPTFSACFGAAFLTLHPTQYGAELVKKMEEHGAEAYLVNTGWNGSGKRISIKDTRGIINAILDGSIEKAETKNVPVFNLEVPTALPGVDSNILDPRDTYADVKEWEDKAQDLGGRFIKNFVKYTDNEEGKALVAAGPQID</sequence>
<gene>
    <name evidence="13 14" type="primary">pckA</name>
    <name evidence="14" type="ORF">G0Q07_12595</name>
</gene>
<comment type="cofactor">
    <cofactor evidence="13">
        <name>Mn(2+)</name>
        <dbReference type="ChEBI" id="CHEBI:29035"/>
    </cofactor>
    <text evidence="13">Binds 1 Mn(2+) ion per subunit.</text>
</comment>
<keyword evidence="14" id="KW-0670">Pyruvate</keyword>
<dbReference type="FunFam" id="3.40.449.10:FF:000001">
    <property type="entry name" value="Phosphoenolpyruvate carboxykinase (ATP)"/>
    <property type="match status" value="1"/>
</dbReference>
<dbReference type="HAMAP" id="MF_00453">
    <property type="entry name" value="PEPCK_ATP"/>
    <property type="match status" value="1"/>
</dbReference>
<evidence type="ECO:0000256" key="12">
    <source>
        <dbReference type="ARBA" id="ARBA00047371"/>
    </source>
</evidence>